<reference evidence="2 3" key="1">
    <citation type="journal article" date="2023" name="Life. Sci Alliance">
        <title>Evolutionary insights into 3D genome organization and epigenetic landscape of Vigna mungo.</title>
        <authorList>
            <person name="Junaid A."/>
            <person name="Singh B."/>
            <person name="Bhatia S."/>
        </authorList>
    </citation>
    <scope>NUCLEOTIDE SEQUENCE [LARGE SCALE GENOMIC DNA]</scope>
    <source>
        <strain evidence="2">Urdbean</strain>
    </source>
</reference>
<protein>
    <submittedName>
        <fullName evidence="2">Uncharacterized protein</fullName>
    </submittedName>
</protein>
<feature type="region of interest" description="Disordered" evidence="1">
    <location>
        <begin position="44"/>
        <end position="63"/>
    </location>
</feature>
<proteinExistence type="predicted"/>
<feature type="region of interest" description="Disordered" evidence="1">
    <location>
        <begin position="81"/>
        <end position="127"/>
    </location>
</feature>
<name>A0AAQ3NQU2_VIGMU</name>
<dbReference type="Proteomes" id="UP001374535">
    <property type="component" value="Chromosome 4"/>
</dbReference>
<keyword evidence="3" id="KW-1185">Reference proteome</keyword>
<feature type="compositionally biased region" description="Polar residues" evidence="1">
    <location>
        <begin position="44"/>
        <end position="54"/>
    </location>
</feature>
<evidence type="ECO:0000256" key="1">
    <source>
        <dbReference type="SAM" id="MobiDB-lite"/>
    </source>
</evidence>
<evidence type="ECO:0000313" key="2">
    <source>
        <dbReference type="EMBL" id="WVZ14606.1"/>
    </source>
</evidence>
<evidence type="ECO:0000313" key="3">
    <source>
        <dbReference type="Proteomes" id="UP001374535"/>
    </source>
</evidence>
<feature type="compositionally biased region" description="Low complexity" evidence="1">
    <location>
        <begin position="81"/>
        <end position="99"/>
    </location>
</feature>
<feature type="compositionally biased region" description="Polar residues" evidence="1">
    <location>
        <begin position="112"/>
        <end position="127"/>
    </location>
</feature>
<dbReference type="AlphaFoldDB" id="A0AAQ3NQU2"/>
<organism evidence="2 3">
    <name type="scientific">Vigna mungo</name>
    <name type="common">Black gram</name>
    <name type="synonym">Phaseolus mungo</name>
    <dbReference type="NCBI Taxonomy" id="3915"/>
    <lineage>
        <taxon>Eukaryota</taxon>
        <taxon>Viridiplantae</taxon>
        <taxon>Streptophyta</taxon>
        <taxon>Embryophyta</taxon>
        <taxon>Tracheophyta</taxon>
        <taxon>Spermatophyta</taxon>
        <taxon>Magnoliopsida</taxon>
        <taxon>eudicotyledons</taxon>
        <taxon>Gunneridae</taxon>
        <taxon>Pentapetalae</taxon>
        <taxon>rosids</taxon>
        <taxon>fabids</taxon>
        <taxon>Fabales</taxon>
        <taxon>Fabaceae</taxon>
        <taxon>Papilionoideae</taxon>
        <taxon>50 kb inversion clade</taxon>
        <taxon>NPAAA clade</taxon>
        <taxon>indigoferoid/millettioid clade</taxon>
        <taxon>Phaseoleae</taxon>
        <taxon>Vigna</taxon>
    </lineage>
</organism>
<gene>
    <name evidence="2" type="ORF">V8G54_012172</name>
</gene>
<dbReference type="EMBL" id="CP144697">
    <property type="protein sequence ID" value="WVZ14606.1"/>
    <property type="molecule type" value="Genomic_DNA"/>
</dbReference>
<feature type="region of interest" description="Disordered" evidence="1">
    <location>
        <begin position="1"/>
        <end position="23"/>
    </location>
</feature>
<accession>A0AAQ3NQU2</accession>
<sequence>MKEALSMPQWTSLSPRDLGASRTIPCTLEKPKIPRISVPLVEVETSNSELQESPQEPPRFSPLSHWQMHQTMKPMPQVLHSPLCTSCSSHSPHPISSFSAPIQDSRIGPNALPSSSLASEAQQPQLG</sequence>